<evidence type="ECO:0000256" key="1">
    <source>
        <dbReference type="SAM" id="Phobius"/>
    </source>
</evidence>
<reference evidence="2" key="2">
    <citation type="submission" date="2019-07" db="EMBL/GenBank/DDBJ databases">
        <authorList>
            <person name="Buck C."/>
            <person name="Tisza M."/>
        </authorList>
    </citation>
    <scope>NUCLEOTIDE SEQUENCE</scope>
    <source>
        <strain evidence="2">4065</strain>
    </source>
</reference>
<name>A0A5H3CX44_9VIRU</name>
<feature type="transmembrane region" description="Helical" evidence="1">
    <location>
        <begin position="12"/>
        <end position="39"/>
    </location>
</feature>
<evidence type="ECO:0000313" key="2">
    <source>
        <dbReference type="EMBL" id="DAC80304.1"/>
    </source>
</evidence>
<dbReference type="Proteomes" id="UP001237034">
    <property type="component" value="Segment"/>
</dbReference>
<accession>A0A5H3CX44</accession>
<protein>
    <submittedName>
        <fullName evidence="2">Uncharacterized protein</fullName>
    </submittedName>
</protein>
<sequence length="68" mass="7998">MLYISYACFSFYITYVMHVYGCSIYACLCYCSLVFTLYVNGLQIKSLQTVISQKIFVITKCLMYKHVY</sequence>
<reference evidence="2" key="1">
    <citation type="journal article" date="2019" name="J. ISSAAS">
        <title>Identification of 'Missing Link' Families of Small DNA Tumor Viruses.</title>
        <authorList>
            <person name="Welch N.L."/>
            <person name="Tisza M.J."/>
            <person name="Belford A."/>
            <person name="Pastrana D.V."/>
            <person name="Pang Y.-Y.S."/>
            <person name="Schiller J.T."/>
            <person name="An P."/>
            <person name="Cantalupo P.G."/>
            <person name="Pipas J.M."/>
            <person name="Koda S."/>
            <person name="Subramaniam K."/>
            <person name="Waltzek T.B."/>
            <person name="Bian C."/>
            <person name="Shi Q."/>
            <person name="Ruan Z."/>
            <person name="Ng T.F.-F."/>
            <person name="Starrett G.J."/>
            <person name="Buck C.B."/>
        </authorList>
    </citation>
    <scope>NUCLEOTIDE SEQUENCE</scope>
    <source>
        <strain evidence="2">4065</strain>
    </source>
</reference>
<keyword evidence="1" id="KW-0472">Membrane</keyword>
<evidence type="ECO:0000313" key="3">
    <source>
        <dbReference type="Proteomes" id="UP001237034"/>
    </source>
</evidence>
<keyword evidence="1" id="KW-1133">Transmembrane helix</keyword>
<dbReference type="EMBL" id="BK010891">
    <property type="protein sequence ID" value="DAC80304.1"/>
    <property type="molecule type" value="Genomic_DNA"/>
</dbReference>
<organism evidence="2 3">
    <name type="scientific">Tilapia adomavirus 1</name>
    <dbReference type="NCBI Taxonomy" id="2597803"/>
    <lineage>
        <taxon>Viruses</taxon>
        <taxon>Adomaviruses</taxon>
    </lineage>
</organism>
<proteinExistence type="predicted"/>
<keyword evidence="1" id="KW-0812">Transmembrane</keyword>